<gene>
    <name evidence="1" type="ORF">RFULGI_LOCUS13796</name>
</gene>
<comment type="caution">
    <text evidence="1">The sequence shown here is derived from an EMBL/GenBank/DDBJ whole genome shotgun (WGS) entry which is preliminary data.</text>
</comment>
<dbReference type="EMBL" id="CAJVPZ010037582">
    <property type="protein sequence ID" value="CAG8753840.1"/>
    <property type="molecule type" value="Genomic_DNA"/>
</dbReference>
<feature type="non-terminal residue" evidence="1">
    <location>
        <position position="60"/>
    </location>
</feature>
<sequence length="60" mass="6909">MKLSVKKPEQTLAMPKERIHYQMDFDNKQKFDPLSDLSQATPIVSLPDTFNNTSLNLELT</sequence>
<proteinExistence type="predicted"/>
<evidence type="ECO:0000313" key="1">
    <source>
        <dbReference type="EMBL" id="CAG8753840.1"/>
    </source>
</evidence>
<reference evidence="1" key="1">
    <citation type="submission" date="2021-06" db="EMBL/GenBank/DDBJ databases">
        <authorList>
            <person name="Kallberg Y."/>
            <person name="Tangrot J."/>
            <person name="Rosling A."/>
        </authorList>
    </citation>
    <scope>NUCLEOTIDE SEQUENCE</scope>
    <source>
        <strain evidence="1">IN212</strain>
    </source>
</reference>
<name>A0A9N9NN68_9GLOM</name>
<organism evidence="1 2">
    <name type="scientific">Racocetra fulgida</name>
    <dbReference type="NCBI Taxonomy" id="60492"/>
    <lineage>
        <taxon>Eukaryota</taxon>
        <taxon>Fungi</taxon>
        <taxon>Fungi incertae sedis</taxon>
        <taxon>Mucoromycota</taxon>
        <taxon>Glomeromycotina</taxon>
        <taxon>Glomeromycetes</taxon>
        <taxon>Diversisporales</taxon>
        <taxon>Gigasporaceae</taxon>
        <taxon>Racocetra</taxon>
    </lineage>
</organism>
<protein>
    <submittedName>
        <fullName evidence="1">11281_t:CDS:1</fullName>
    </submittedName>
</protein>
<dbReference type="Proteomes" id="UP000789396">
    <property type="component" value="Unassembled WGS sequence"/>
</dbReference>
<keyword evidence="2" id="KW-1185">Reference proteome</keyword>
<dbReference type="AlphaFoldDB" id="A0A9N9NN68"/>
<accession>A0A9N9NN68</accession>
<evidence type="ECO:0000313" key="2">
    <source>
        <dbReference type="Proteomes" id="UP000789396"/>
    </source>
</evidence>
<dbReference type="OrthoDB" id="2425936at2759"/>